<keyword evidence="5" id="KW-0813">Transport</keyword>
<keyword evidence="6" id="KW-0926">Vacuole</keyword>
<dbReference type="HOGENOM" id="CLU_069448_0_0_1"/>
<dbReference type="GO" id="GO:0034045">
    <property type="term" value="C:phagophore assembly site membrane"/>
    <property type="evidence" value="ECO:0007669"/>
    <property type="project" value="UniProtKB-SubCell"/>
</dbReference>
<keyword evidence="14" id="KW-1185">Reference proteome</keyword>
<dbReference type="RefSeq" id="XP_003668208.1">
    <property type="nucleotide sequence ID" value="XM_003668160.1"/>
</dbReference>
<evidence type="ECO:0000256" key="4">
    <source>
        <dbReference type="ARBA" id="ARBA00013807"/>
    </source>
</evidence>
<dbReference type="InterPro" id="IPR023261">
    <property type="entry name" value="Autophagy-related_protein_14"/>
</dbReference>
<dbReference type="GO" id="GO:0005774">
    <property type="term" value="C:vacuolar membrane"/>
    <property type="evidence" value="ECO:0007669"/>
    <property type="project" value="UniProtKB-SubCell"/>
</dbReference>
<dbReference type="STRING" id="1071378.G0W577"/>
<keyword evidence="10" id="KW-0472">Membrane</keyword>
<evidence type="ECO:0000256" key="7">
    <source>
        <dbReference type="ARBA" id="ARBA00022927"/>
    </source>
</evidence>
<dbReference type="AlphaFoldDB" id="G0W577"/>
<comment type="subcellular location">
    <subcellularLocation>
        <location evidence="2">Preautophagosomal structure membrane</location>
        <topology evidence="2">Peripheral membrane protein</topology>
    </subcellularLocation>
    <subcellularLocation>
        <location evidence="1">Vacuole membrane</location>
        <topology evidence="1">Peripheral membrane protein</topology>
    </subcellularLocation>
</comment>
<evidence type="ECO:0000256" key="3">
    <source>
        <dbReference type="ARBA" id="ARBA00009574"/>
    </source>
</evidence>
<reference evidence="13 14" key="1">
    <citation type="journal article" date="2011" name="Proc. Natl. Acad. Sci. U.S.A.">
        <title>Evolutionary erosion of yeast sex chromosomes by mating-type switching accidents.</title>
        <authorList>
            <person name="Gordon J.L."/>
            <person name="Armisen D."/>
            <person name="Proux-Wera E."/>
            <person name="Oheigeartaigh S.S."/>
            <person name="Byrne K.P."/>
            <person name="Wolfe K.H."/>
        </authorList>
    </citation>
    <scope>NUCLEOTIDE SEQUENCE [LARGE SCALE GENOMIC DNA]</scope>
    <source>
        <strain evidence="14">ATCC 10597 / BCRC 20456 / CBS 421 / NBRC 0211 / NRRL Y-12639</strain>
    </source>
</reference>
<dbReference type="GO" id="GO:0015031">
    <property type="term" value="P:protein transport"/>
    <property type="evidence" value="ECO:0007669"/>
    <property type="project" value="UniProtKB-KW"/>
</dbReference>
<dbReference type="EMBL" id="HE580267">
    <property type="protein sequence ID" value="CCD22965.1"/>
    <property type="molecule type" value="Genomic_DNA"/>
</dbReference>
<keyword evidence="7" id="KW-0653">Protein transport</keyword>
<evidence type="ECO:0000313" key="14">
    <source>
        <dbReference type="Proteomes" id="UP000000689"/>
    </source>
</evidence>
<feature type="coiled-coil region" evidence="11">
    <location>
        <begin position="101"/>
        <end position="166"/>
    </location>
</feature>
<evidence type="ECO:0000256" key="12">
    <source>
        <dbReference type="SAM" id="MobiDB-lite"/>
    </source>
</evidence>
<organism evidence="13 14">
    <name type="scientific">Naumovozyma dairenensis (strain ATCC 10597 / BCRC 20456 / CBS 421 / NBRC 0211 / NRRL Y-12639)</name>
    <name type="common">Saccharomyces dairenensis</name>
    <dbReference type="NCBI Taxonomy" id="1071378"/>
    <lineage>
        <taxon>Eukaryota</taxon>
        <taxon>Fungi</taxon>
        <taxon>Dikarya</taxon>
        <taxon>Ascomycota</taxon>
        <taxon>Saccharomycotina</taxon>
        <taxon>Saccharomycetes</taxon>
        <taxon>Saccharomycetales</taxon>
        <taxon>Saccharomycetaceae</taxon>
        <taxon>Naumovozyma</taxon>
    </lineage>
</organism>
<dbReference type="OMA" id="MYCSHCI"/>
<comment type="similarity">
    <text evidence="3">Belongs to the ATG14 family.</text>
</comment>
<keyword evidence="8" id="KW-0072">Autophagy</keyword>
<protein>
    <recommendedName>
        <fullName evidence="4">Autophagy-related protein 14</fullName>
    </recommendedName>
</protein>
<evidence type="ECO:0000256" key="5">
    <source>
        <dbReference type="ARBA" id="ARBA00022448"/>
    </source>
</evidence>
<evidence type="ECO:0000313" key="13">
    <source>
        <dbReference type="EMBL" id="CCD22965.1"/>
    </source>
</evidence>
<evidence type="ECO:0000256" key="11">
    <source>
        <dbReference type="SAM" id="Coils"/>
    </source>
</evidence>
<evidence type="ECO:0000256" key="8">
    <source>
        <dbReference type="ARBA" id="ARBA00023006"/>
    </source>
</evidence>
<dbReference type="Proteomes" id="UP000000689">
    <property type="component" value="Chromosome 1"/>
</dbReference>
<evidence type="ECO:0000256" key="2">
    <source>
        <dbReference type="ARBA" id="ARBA00004623"/>
    </source>
</evidence>
<dbReference type="OrthoDB" id="4068791at2759"/>
<sequence length="423" mass="49252">MQCSVCLSERKRLYCGNCMNTSPNLLLKLHLKLILLKQQNARIKDKVNEVLNFATNETSNSHDMKIDGENELQAGLILRDKLKKLQHFKEQKRNNRIKFRIEQMNKRLDDKRTKIAELQVELKNSYSMASTINIDTHIDAALLHERDELKRELTQLEKLVETKRISQINQLTDWFMIKKRSDTHLVPYSISFEPIISMKSFHKIPRMVAIDSIAKMSHYIGILSKLINSKLPFDESIFQSSLLTDYQEESIDIVEKQTKLLINVLETCRQLHLMSSNNEKRNDFYGQLNLNWLLDQYDTDSLFYNMATRQQITIQRPSDSSTPPPPVPVQQHRPPASSCKTVYRHAPKHGQLYNADDSNQWTFTKIYDIVAEMLNLSLYEGDSYTKTRKGKNNKHVENALGTKCNNNHKTGKNESHDRWFVVG</sequence>
<proteinExistence type="inferred from homology"/>
<dbReference type="GeneID" id="11493600"/>
<gene>
    <name evidence="13" type="primary">NDAI0A08110</name>
    <name evidence="13" type="ordered locus">NDAI_0A08110</name>
</gene>
<evidence type="ECO:0000256" key="9">
    <source>
        <dbReference type="ARBA" id="ARBA00023054"/>
    </source>
</evidence>
<dbReference type="eggNOG" id="ENOG502RY86">
    <property type="taxonomic scope" value="Eukaryota"/>
</dbReference>
<evidence type="ECO:0000256" key="10">
    <source>
        <dbReference type="ARBA" id="ARBA00023136"/>
    </source>
</evidence>
<accession>G0W577</accession>
<name>G0W577_NAUDC</name>
<feature type="region of interest" description="Disordered" evidence="12">
    <location>
        <begin position="314"/>
        <end position="336"/>
    </location>
</feature>
<evidence type="ECO:0000256" key="6">
    <source>
        <dbReference type="ARBA" id="ARBA00022554"/>
    </source>
</evidence>
<evidence type="ECO:0000256" key="1">
    <source>
        <dbReference type="ARBA" id="ARBA00004148"/>
    </source>
</evidence>
<dbReference type="GO" id="GO:0016236">
    <property type="term" value="P:macroautophagy"/>
    <property type="evidence" value="ECO:0007669"/>
    <property type="project" value="InterPro"/>
</dbReference>
<dbReference type="PRINTS" id="PR02030">
    <property type="entry name" value="AUTOPHGYRP14"/>
</dbReference>
<dbReference type="KEGG" id="ndi:NDAI_0A08110"/>
<keyword evidence="9 11" id="KW-0175">Coiled coil</keyword>
<dbReference type="Pfam" id="PF10186">
    <property type="entry name" value="ATG14"/>
    <property type="match status" value="1"/>
</dbReference>
<dbReference type="InterPro" id="IPR018791">
    <property type="entry name" value="UV_resistance/autophagy_Atg14"/>
</dbReference>
<dbReference type="GO" id="GO:0032991">
    <property type="term" value="C:protein-containing complex"/>
    <property type="evidence" value="ECO:0007669"/>
    <property type="project" value="UniProtKB-ARBA"/>
</dbReference>